<gene>
    <name evidence="1" type="ORF">ACFP3U_10600</name>
</gene>
<evidence type="ECO:0000313" key="1">
    <source>
        <dbReference type="EMBL" id="MFC5663426.1"/>
    </source>
</evidence>
<dbReference type="Proteomes" id="UP001595975">
    <property type="component" value="Unassembled WGS sequence"/>
</dbReference>
<accession>A0ABW0WYZ2</accession>
<evidence type="ECO:0000313" key="2">
    <source>
        <dbReference type="Proteomes" id="UP001595975"/>
    </source>
</evidence>
<keyword evidence="2" id="KW-1185">Reference proteome</keyword>
<dbReference type="EMBL" id="JBHSOF010000010">
    <property type="protein sequence ID" value="MFC5663426.1"/>
    <property type="molecule type" value="Genomic_DNA"/>
</dbReference>
<reference evidence="2" key="1">
    <citation type="journal article" date="2019" name="Int. J. Syst. Evol. Microbiol.">
        <title>The Global Catalogue of Microorganisms (GCM) 10K type strain sequencing project: providing services to taxonomists for standard genome sequencing and annotation.</title>
        <authorList>
            <consortium name="The Broad Institute Genomics Platform"/>
            <consortium name="The Broad Institute Genome Sequencing Center for Infectious Disease"/>
            <person name="Wu L."/>
            <person name="Ma J."/>
        </authorList>
    </citation>
    <scope>NUCLEOTIDE SEQUENCE [LARGE SCALE GENOMIC DNA]</scope>
    <source>
        <strain evidence="2">CGMCC 4.1437</strain>
    </source>
</reference>
<proteinExistence type="predicted"/>
<sequence>MPGSLTISHHEAAASLDHTDAVRLAGVLDELAYLLEIPGPNRINDAQLAALCEGRTADRAELADWSRTIAAELKGRRP</sequence>
<organism evidence="1 2">
    <name type="scientific">Kitasatospora misakiensis</name>
    <dbReference type="NCBI Taxonomy" id="67330"/>
    <lineage>
        <taxon>Bacteria</taxon>
        <taxon>Bacillati</taxon>
        <taxon>Actinomycetota</taxon>
        <taxon>Actinomycetes</taxon>
        <taxon>Kitasatosporales</taxon>
        <taxon>Streptomycetaceae</taxon>
        <taxon>Kitasatospora</taxon>
    </lineage>
</organism>
<name>A0ABW0WYZ2_9ACTN</name>
<protein>
    <submittedName>
        <fullName evidence="1">Uncharacterized protein</fullName>
    </submittedName>
</protein>
<comment type="caution">
    <text evidence="1">The sequence shown here is derived from an EMBL/GenBank/DDBJ whole genome shotgun (WGS) entry which is preliminary data.</text>
</comment>
<dbReference type="RefSeq" id="WP_380225092.1">
    <property type="nucleotide sequence ID" value="NZ_JBHSOF010000010.1"/>
</dbReference>